<keyword evidence="7" id="KW-1185">Reference proteome</keyword>
<evidence type="ECO:0000313" key="6">
    <source>
        <dbReference type="EMBL" id="CAH1274047.1"/>
    </source>
</evidence>
<feature type="transmembrane region" description="Helical" evidence="5">
    <location>
        <begin position="176"/>
        <end position="199"/>
    </location>
</feature>
<dbReference type="Proteomes" id="UP000838412">
    <property type="component" value="Chromosome 9"/>
</dbReference>
<dbReference type="FunFam" id="1.20.140.150:FF:000084">
    <property type="entry name" value="Uncharacterized protein"/>
    <property type="match status" value="1"/>
</dbReference>
<keyword evidence="2 5" id="KW-0812">Transmembrane</keyword>
<comment type="subcellular location">
    <subcellularLocation>
        <location evidence="1">Membrane</location>
        <topology evidence="1">Multi-pass membrane protein</topology>
    </subcellularLocation>
</comment>
<dbReference type="AlphaFoldDB" id="A0A8K0F1I6"/>
<evidence type="ECO:0000313" key="7">
    <source>
        <dbReference type="Proteomes" id="UP000838412"/>
    </source>
</evidence>
<feature type="transmembrane region" description="Helical" evidence="5">
    <location>
        <begin position="132"/>
        <end position="156"/>
    </location>
</feature>
<reference evidence="6" key="1">
    <citation type="submission" date="2022-01" db="EMBL/GenBank/DDBJ databases">
        <authorList>
            <person name="Braso-Vives M."/>
        </authorList>
    </citation>
    <scope>NUCLEOTIDE SEQUENCE</scope>
</reference>
<name>A0A8K0F1I6_BRALA</name>
<protein>
    <submittedName>
        <fullName evidence="6">GSG1L2 protein</fullName>
    </submittedName>
</protein>
<dbReference type="InterPro" id="IPR004031">
    <property type="entry name" value="PMP22/EMP/MP20/Claudin"/>
</dbReference>
<dbReference type="EMBL" id="OV696694">
    <property type="protein sequence ID" value="CAH1274047.1"/>
    <property type="molecule type" value="Genomic_DNA"/>
</dbReference>
<proteinExistence type="predicted"/>
<dbReference type="GO" id="GO:0005886">
    <property type="term" value="C:plasma membrane"/>
    <property type="evidence" value="ECO:0007669"/>
    <property type="project" value="TreeGrafter"/>
</dbReference>
<evidence type="ECO:0000256" key="1">
    <source>
        <dbReference type="ARBA" id="ARBA00004141"/>
    </source>
</evidence>
<evidence type="ECO:0000256" key="2">
    <source>
        <dbReference type="ARBA" id="ARBA00022692"/>
    </source>
</evidence>
<keyword evidence="3 5" id="KW-1133">Transmembrane helix</keyword>
<evidence type="ECO:0000256" key="5">
    <source>
        <dbReference type="SAM" id="Phobius"/>
    </source>
</evidence>
<evidence type="ECO:0000256" key="3">
    <source>
        <dbReference type="ARBA" id="ARBA00022989"/>
    </source>
</evidence>
<accession>A0A8K0F1I6</accession>
<dbReference type="PANTHER" id="PTHR10671">
    <property type="entry name" value="EPITHELIAL MEMBRANE PROTEIN-RELATED"/>
    <property type="match status" value="1"/>
</dbReference>
<evidence type="ECO:0000256" key="4">
    <source>
        <dbReference type="ARBA" id="ARBA00023136"/>
    </source>
</evidence>
<dbReference type="Pfam" id="PF13903">
    <property type="entry name" value="Claudin_2"/>
    <property type="match status" value="1"/>
</dbReference>
<gene>
    <name evidence="6" type="primary">GSG1L2</name>
    <name evidence="6" type="ORF">BLAG_LOCUS25183</name>
</gene>
<dbReference type="InterPro" id="IPR050579">
    <property type="entry name" value="PMP-22/EMP/MP20-like"/>
</dbReference>
<dbReference type="OrthoDB" id="10001768at2759"/>
<dbReference type="Gene3D" id="1.20.140.150">
    <property type="match status" value="1"/>
</dbReference>
<organism evidence="6 7">
    <name type="scientific">Branchiostoma lanceolatum</name>
    <name type="common">Common lancelet</name>
    <name type="synonym">Amphioxus lanceolatum</name>
    <dbReference type="NCBI Taxonomy" id="7740"/>
    <lineage>
        <taxon>Eukaryota</taxon>
        <taxon>Metazoa</taxon>
        <taxon>Chordata</taxon>
        <taxon>Cephalochordata</taxon>
        <taxon>Leptocardii</taxon>
        <taxon>Amphioxiformes</taxon>
        <taxon>Branchiostomatidae</taxon>
        <taxon>Branchiostoma</taxon>
    </lineage>
</organism>
<sequence length="271" mass="30395">MGAYFHLIRLASVLFVATIALSCTAFVTSHWTVGLHRHTKEQAASNDTTKAPKEVAYYTTFHSGYWQQCKQIEEFSKAENCTLILVMIPDGERTEMFMSIGLEMLSILLLMLGTVFNMAACCRPETSPKVTAITAVLAVLAGLTGMLSRMMFITIFRFSIEIGPDDQKPYSWTYGWSFMVAWGGFLCCMVTAISVLHAYTIAVLEKQERWAIEQWLQQSAPLVRPDPPPPVSIPHTPAITPASRTPVKRVDWNRVPENMIMGYPFCQQTAI</sequence>
<dbReference type="PANTHER" id="PTHR10671:SF99">
    <property type="entry name" value="GERM CELL-SPECIFIC GENE 1-LIKE PROTEIN"/>
    <property type="match status" value="1"/>
</dbReference>
<feature type="transmembrane region" description="Helical" evidence="5">
    <location>
        <begin position="96"/>
        <end position="120"/>
    </location>
</feature>
<keyword evidence="4 5" id="KW-0472">Membrane</keyword>